<evidence type="ECO:0000313" key="16">
    <source>
        <dbReference type="EMBL" id="CDZ96508.1"/>
    </source>
</evidence>
<accession>A0A0F7SFT0</accession>
<evidence type="ECO:0000256" key="13">
    <source>
        <dbReference type="SAM" id="Phobius"/>
    </source>
</evidence>
<dbReference type="PROSITE" id="PS51758">
    <property type="entry name" value="LETM1_RBD"/>
    <property type="match status" value="1"/>
</dbReference>
<feature type="compositionally biased region" description="Basic and acidic residues" evidence="12">
    <location>
        <begin position="97"/>
        <end position="108"/>
    </location>
</feature>
<evidence type="ECO:0000256" key="5">
    <source>
        <dbReference type="ARBA" id="ARBA00022692"/>
    </source>
</evidence>
<comment type="subcellular location">
    <subcellularLocation>
        <location evidence="1">Mitochondrion inner membrane</location>
        <topology evidence="1">Single-pass membrane protein</topology>
    </subcellularLocation>
</comment>
<keyword evidence="7 13" id="KW-1133">Transmembrane helix</keyword>
<feature type="domain" description="Letm1 RBD" evidence="15">
    <location>
        <begin position="216"/>
        <end position="405"/>
    </location>
</feature>
<dbReference type="GO" id="GO:0005743">
    <property type="term" value="C:mitochondrial inner membrane"/>
    <property type="evidence" value="ECO:0007669"/>
    <property type="project" value="UniProtKB-SubCell"/>
</dbReference>
<keyword evidence="5 13" id="KW-0812">Transmembrane</keyword>
<dbReference type="Pfam" id="PF07766">
    <property type="entry name" value="LETM1_RBD"/>
    <property type="match status" value="1"/>
</dbReference>
<evidence type="ECO:0000256" key="8">
    <source>
        <dbReference type="ARBA" id="ARBA00023128"/>
    </source>
</evidence>
<keyword evidence="8 11" id="KW-0496">Mitochondrion</keyword>
<sequence length="689" mass="77979">MYSLISSTRSVSRVSGLNTYAARRLTPTIVRASPRNTSSGVSSPYTKLAGFSRRTPYLASNLSETYLPLLPLARLYSTNPPSSTANKEPSSSSSDLSSKEIAKTSDSSKDVKPQLTTWEKVKKEAKHYWHGTKLLGQEVKISSKLQWKVLNGGTLTRRETRQLKRTTTDLLRLIPFSVFVIIPGLELLLPVFLKFFPNMLPSTFEDKYAAEEKQRKLLRVRIGMAKFLQETISESGLKANDVVKSDEFKQFFRKVRSTGESPSKEDIIKVAKLFESDVTLDNLSRPQLVSMSRYMKIHAFGTDNFLRHQIRNRLQKIRRDDKVILAEGIQSLSVSELQMACQSRGIRFTGVSPSALRRELESWIELHYTNKVSGVLLVLSRAFHFNEEHADVIKSLEVTLSSLPDNLLSEAELEVLGGDATYQEKLEVLQQQQELIEEEAEQEQEEETARKEKKDQDDRIRAEEKARKEEERARQEKMHSDALALLPESELKTEPESAQAEESVEADGRMTREQLHELAEALTVLSARSSIVKERQELKQLMEENIASEEGSKLRPEDHDEIDTSLSKRIRSMLNKIDIQLEAYDSKVGGSLKMIEVDGQGKISLADLEKALLVIKHRPEQEEVQTILEKLDSDHDGFVVLEDVIDLTQDQGLGIVVDDKVQKILAKGADLKDSSDELKLKKSDILKDE</sequence>
<evidence type="ECO:0000256" key="7">
    <source>
        <dbReference type="ARBA" id="ARBA00022989"/>
    </source>
</evidence>
<feature type="transmembrane region" description="Helical" evidence="13">
    <location>
        <begin position="170"/>
        <end position="193"/>
    </location>
</feature>
<evidence type="ECO:0000256" key="10">
    <source>
        <dbReference type="ARBA" id="ARBA00031360"/>
    </source>
</evidence>
<evidence type="ECO:0000259" key="14">
    <source>
        <dbReference type="PROSITE" id="PS50222"/>
    </source>
</evidence>
<feature type="compositionally biased region" description="Polar residues" evidence="12">
    <location>
        <begin position="79"/>
        <end position="89"/>
    </location>
</feature>
<name>A0A0F7SFT0_PHARH</name>
<keyword evidence="4" id="KW-0050">Antiport</keyword>
<feature type="compositionally biased region" description="Acidic residues" evidence="12">
    <location>
        <begin position="436"/>
        <end position="446"/>
    </location>
</feature>
<evidence type="ECO:0000256" key="12">
    <source>
        <dbReference type="SAM" id="MobiDB-lite"/>
    </source>
</evidence>
<evidence type="ECO:0000256" key="6">
    <source>
        <dbReference type="ARBA" id="ARBA00022792"/>
    </source>
</evidence>
<evidence type="ECO:0000256" key="9">
    <source>
        <dbReference type="ARBA" id="ARBA00023136"/>
    </source>
</evidence>
<evidence type="ECO:0000256" key="3">
    <source>
        <dbReference type="ARBA" id="ARBA00020557"/>
    </source>
</evidence>
<dbReference type="EMBL" id="LN483144">
    <property type="protein sequence ID" value="CDZ96508.1"/>
    <property type="molecule type" value="Genomic_DNA"/>
</dbReference>
<dbReference type="PANTHER" id="PTHR14009:SF1">
    <property type="entry name" value="MITOCHONDRIAL PROTON_CALCIUM EXCHANGER PROTEIN"/>
    <property type="match status" value="1"/>
</dbReference>
<dbReference type="AlphaFoldDB" id="A0A0F7SFT0"/>
<comment type="similarity">
    <text evidence="2">Belongs to the LETM1 family.</text>
</comment>
<feature type="domain" description="EF-hand" evidence="14">
    <location>
        <begin position="619"/>
        <end position="654"/>
    </location>
</feature>
<feature type="region of interest" description="Disordered" evidence="12">
    <location>
        <begin position="79"/>
        <end position="108"/>
    </location>
</feature>
<evidence type="ECO:0000256" key="2">
    <source>
        <dbReference type="ARBA" id="ARBA00009584"/>
    </source>
</evidence>
<evidence type="ECO:0000256" key="4">
    <source>
        <dbReference type="ARBA" id="ARBA00022449"/>
    </source>
</evidence>
<dbReference type="Gene3D" id="1.10.238.10">
    <property type="entry name" value="EF-hand"/>
    <property type="match status" value="1"/>
</dbReference>
<keyword evidence="9 13" id="KW-0472">Membrane</keyword>
<dbReference type="InterPro" id="IPR011992">
    <property type="entry name" value="EF-hand-dom_pair"/>
</dbReference>
<evidence type="ECO:0000259" key="15">
    <source>
        <dbReference type="PROSITE" id="PS51758"/>
    </source>
</evidence>
<organism evidence="16">
    <name type="scientific">Phaffia rhodozyma</name>
    <name type="common">Yeast</name>
    <name type="synonym">Xanthophyllomyces dendrorhous</name>
    <dbReference type="NCBI Taxonomy" id="264483"/>
    <lineage>
        <taxon>Eukaryota</taxon>
        <taxon>Fungi</taxon>
        <taxon>Dikarya</taxon>
        <taxon>Basidiomycota</taxon>
        <taxon>Agaricomycotina</taxon>
        <taxon>Tremellomycetes</taxon>
        <taxon>Cystofilobasidiales</taxon>
        <taxon>Mrakiaceae</taxon>
        <taxon>Phaffia</taxon>
    </lineage>
</organism>
<reference evidence="16" key="1">
    <citation type="submission" date="2014-08" db="EMBL/GenBank/DDBJ databases">
        <authorList>
            <person name="Sharma Rahul"/>
            <person name="Thines Marco"/>
        </authorList>
    </citation>
    <scope>NUCLEOTIDE SEQUENCE</scope>
</reference>
<evidence type="ECO:0000256" key="1">
    <source>
        <dbReference type="ARBA" id="ARBA00004434"/>
    </source>
</evidence>
<dbReference type="InterPro" id="IPR002048">
    <property type="entry name" value="EF_hand_dom"/>
</dbReference>
<dbReference type="InterPro" id="IPR044202">
    <property type="entry name" value="LETM1/MDM38-like"/>
</dbReference>
<dbReference type="SUPFAM" id="SSF47473">
    <property type="entry name" value="EF-hand"/>
    <property type="match status" value="1"/>
</dbReference>
<keyword evidence="4" id="KW-0813">Transport</keyword>
<feature type="region of interest" description="Disordered" evidence="12">
    <location>
        <begin position="436"/>
        <end position="506"/>
    </location>
</feature>
<dbReference type="GO" id="GO:0005509">
    <property type="term" value="F:calcium ion binding"/>
    <property type="evidence" value="ECO:0007669"/>
    <property type="project" value="InterPro"/>
</dbReference>
<proteinExistence type="inferred from homology"/>
<dbReference type="GO" id="GO:0030003">
    <property type="term" value="P:intracellular monoatomic cation homeostasis"/>
    <property type="evidence" value="ECO:0007669"/>
    <property type="project" value="TreeGrafter"/>
</dbReference>
<dbReference type="Pfam" id="PF13499">
    <property type="entry name" value="EF-hand_7"/>
    <property type="match status" value="1"/>
</dbReference>
<feature type="compositionally biased region" description="Basic and acidic residues" evidence="12">
    <location>
        <begin position="447"/>
        <end position="480"/>
    </location>
</feature>
<protein>
    <recommendedName>
        <fullName evidence="3">Mitochondrial proton/calcium exchanger protein</fullName>
    </recommendedName>
    <alternativeName>
        <fullName evidence="10">Leucine zipper-EF-hand-containing transmembrane protein 1</fullName>
    </alternativeName>
</protein>
<keyword evidence="6" id="KW-0999">Mitochondrion inner membrane</keyword>
<dbReference type="GO" id="GO:0043022">
    <property type="term" value="F:ribosome binding"/>
    <property type="evidence" value="ECO:0007669"/>
    <property type="project" value="InterPro"/>
</dbReference>
<dbReference type="GO" id="GO:0015297">
    <property type="term" value="F:antiporter activity"/>
    <property type="evidence" value="ECO:0007669"/>
    <property type="project" value="UniProtKB-KW"/>
</dbReference>
<dbReference type="PANTHER" id="PTHR14009">
    <property type="entry name" value="LEUCINE ZIPPER-EF-HAND CONTAINING TRANSMEMBRANE PROTEIN"/>
    <property type="match status" value="1"/>
</dbReference>
<dbReference type="PROSITE" id="PS50222">
    <property type="entry name" value="EF_HAND_2"/>
    <property type="match status" value="1"/>
</dbReference>
<evidence type="ECO:0000256" key="11">
    <source>
        <dbReference type="PROSITE-ProRule" id="PRU01094"/>
    </source>
</evidence>
<dbReference type="InterPro" id="IPR033122">
    <property type="entry name" value="LETM1-like_RBD"/>
</dbReference>